<keyword evidence="4 6" id="KW-1133">Transmembrane helix</keyword>
<dbReference type="EMBL" id="IACF01001480">
    <property type="protein sequence ID" value="LAB67179.1"/>
    <property type="molecule type" value="mRNA"/>
</dbReference>
<evidence type="ECO:0000313" key="10">
    <source>
        <dbReference type="EMBL" id="LAC20868.1"/>
    </source>
</evidence>
<keyword evidence="7" id="KW-0732">Signal</keyword>
<dbReference type="GO" id="GO:0033176">
    <property type="term" value="C:proton-transporting V-type ATPase complex"/>
    <property type="evidence" value="ECO:0007669"/>
    <property type="project" value="TreeGrafter"/>
</dbReference>
<feature type="domain" description="V-type proton ATPase subunit S1/VOA1 transmembrane" evidence="8">
    <location>
        <begin position="395"/>
        <end position="433"/>
    </location>
</feature>
<dbReference type="EMBL" id="IACT01001522">
    <property type="protein sequence ID" value="LAC20868.1"/>
    <property type="molecule type" value="mRNA"/>
</dbReference>
<dbReference type="InterPro" id="IPR046756">
    <property type="entry name" value="VAS1/VOA1_TM"/>
</dbReference>
<dbReference type="Gene3D" id="2.40.160.110">
    <property type="match status" value="1"/>
</dbReference>
<organism evidence="9">
    <name type="scientific">Hirondellea gigas</name>
    <dbReference type="NCBI Taxonomy" id="1518452"/>
    <lineage>
        <taxon>Eukaryota</taxon>
        <taxon>Metazoa</taxon>
        <taxon>Ecdysozoa</taxon>
        <taxon>Arthropoda</taxon>
        <taxon>Crustacea</taxon>
        <taxon>Multicrustacea</taxon>
        <taxon>Malacostraca</taxon>
        <taxon>Eumalacostraca</taxon>
        <taxon>Peracarida</taxon>
        <taxon>Amphipoda</taxon>
        <taxon>Amphilochidea</taxon>
        <taxon>Lysianassida</taxon>
        <taxon>Lysianassidira</taxon>
        <taxon>Lysianassoidea</taxon>
        <taxon>Lysianassidae</taxon>
        <taxon>Hirondellea</taxon>
    </lineage>
</organism>
<dbReference type="InterPro" id="IPR008388">
    <property type="entry name" value="Ac45_acc_su"/>
</dbReference>
<accession>A0A2P2HZK2</accession>
<comment type="similarity">
    <text evidence="2">Belongs to the vacuolar ATPase subunit S1 family.</text>
</comment>
<proteinExistence type="evidence at transcript level"/>
<evidence type="ECO:0000256" key="3">
    <source>
        <dbReference type="ARBA" id="ARBA00022692"/>
    </source>
</evidence>
<evidence type="ECO:0000256" key="6">
    <source>
        <dbReference type="SAM" id="Phobius"/>
    </source>
</evidence>
<evidence type="ECO:0000256" key="5">
    <source>
        <dbReference type="ARBA" id="ARBA00023136"/>
    </source>
</evidence>
<dbReference type="PANTHER" id="PTHR12471:SF7">
    <property type="entry name" value="V-TYPE PROTON ATPASE SUBUNIT S1"/>
    <property type="match status" value="1"/>
</dbReference>
<name>A0A2P2HZK2_9CRUS</name>
<feature type="chain" id="PRO_5033765095" evidence="7">
    <location>
        <begin position="21"/>
        <end position="445"/>
    </location>
</feature>
<dbReference type="AlphaFoldDB" id="A0A2P2HZK2"/>
<dbReference type="GO" id="GO:0030641">
    <property type="term" value="P:regulation of cellular pH"/>
    <property type="evidence" value="ECO:0007669"/>
    <property type="project" value="TreeGrafter"/>
</dbReference>
<dbReference type="GO" id="GO:0001671">
    <property type="term" value="F:ATPase activator activity"/>
    <property type="evidence" value="ECO:0007669"/>
    <property type="project" value="TreeGrafter"/>
</dbReference>
<feature type="transmembrane region" description="Helical" evidence="6">
    <location>
        <begin position="399"/>
        <end position="422"/>
    </location>
</feature>
<keyword evidence="5 6" id="KW-0472">Membrane</keyword>
<evidence type="ECO:0000256" key="4">
    <source>
        <dbReference type="ARBA" id="ARBA00022989"/>
    </source>
</evidence>
<evidence type="ECO:0000259" key="8">
    <source>
        <dbReference type="Pfam" id="PF20520"/>
    </source>
</evidence>
<evidence type="ECO:0000256" key="1">
    <source>
        <dbReference type="ARBA" id="ARBA00004167"/>
    </source>
</evidence>
<keyword evidence="3 6" id="KW-0812">Transmembrane</keyword>
<sequence>MMWSWSGILLILAIANNVFCDANVPVLIWNSHRTEKLNMPAVSALQQISVESLQARYFDAFQPNNVLLFLQDALSIEDLSSHLSELKHVKARMQAGQSLYLPNVQQPAQLQHNLVQQGYKVSKLSAGSGVAELQLDHTANNLVVVKLPPTITNPSRSRALRKADEVMQSVLSKIGGAAKFTVIYTALKNTVEESKEQHGSGAMDRVRVARSLKEQIGILEEEQLPSNFHDGKCIYIYFRNYMNISVTGSKGPFSAIPENTNVEALNECPDNGSTQSIQLNYNNVTMTDTTYYKLKIGFFFERKGSYWRSPHAEVILFKDRSSKPDKRDLRLINWKDESVPVGKSYSCTPTLIYRETGNSTNTTNIVELRINGVQVQAFIPKDSLVQFGPSWDCVGFFTIGIWSGLFAAFLSVFIIGVGFSFLADIKTMDRFDDPKGKSIVVAQLD</sequence>
<protein>
    <submittedName>
        <fullName evidence="9">V-type proton ATPase subunit S1-like</fullName>
    </submittedName>
</protein>
<reference evidence="10" key="1">
    <citation type="submission" date="2017-11" db="EMBL/GenBank/DDBJ databases">
        <title>The sensing device of the deep-sea amphipod.</title>
        <authorList>
            <person name="Kobayashi H."/>
            <person name="Nagahama T."/>
            <person name="Arai W."/>
            <person name="Sasagawa Y."/>
            <person name="Umeda M."/>
            <person name="Hayashi T."/>
            <person name="Nikaido I."/>
            <person name="Watanabe H."/>
            <person name="Oguri K."/>
            <person name="Kitazato H."/>
            <person name="Fujioka K."/>
            <person name="Kido Y."/>
            <person name="Takami H."/>
        </authorList>
    </citation>
    <scope>NUCLEOTIDE SEQUENCE</scope>
    <source>
        <tissue evidence="10">Whole body</tissue>
    </source>
</reference>
<reference evidence="9" key="2">
    <citation type="journal article" date="2018" name="Biosci. Biotechnol. Biochem.">
        <title>Polysaccharide hydrolase of the hadal zone amphipods Hirondellea gigas.</title>
        <authorList>
            <person name="Kobayashi H."/>
            <person name="Nagahama T."/>
            <person name="Arai W."/>
            <person name="Sasagawa Y."/>
            <person name="Umeda M."/>
            <person name="Hayashi T."/>
            <person name="Nikaido I."/>
            <person name="Watanabe H."/>
            <person name="Oguri K."/>
            <person name="Kitazato H."/>
            <person name="Fujioka K."/>
            <person name="Kido Y."/>
            <person name="Takami H."/>
        </authorList>
    </citation>
    <scope>NUCLEOTIDE SEQUENCE</scope>
    <source>
        <tissue evidence="9">Whole body</tissue>
    </source>
</reference>
<dbReference type="Pfam" id="PF20520">
    <property type="entry name" value="Ac45-VOA1_TM"/>
    <property type="match status" value="1"/>
</dbReference>
<evidence type="ECO:0000256" key="2">
    <source>
        <dbReference type="ARBA" id="ARBA00009037"/>
    </source>
</evidence>
<feature type="signal peptide" evidence="7">
    <location>
        <begin position="1"/>
        <end position="20"/>
    </location>
</feature>
<evidence type="ECO:0000256" key="7">
    <source>
        <dbReference type="SAM" id="SignalP"/>
    </source>
</evidence>
<comment type="subcellular location">
    <subcellularLocation>
        <location evidence="1">Membrane</location>
        <topology evidence="1">Single-pass membrane protein</topology>
    </subcellularLocation>
</comment>
<dbReference type="PANTHER" id="PTHR12471">
    <property type="entry name" value="VACUOLAR ATP SYNTHASE SUBUNIT S1"/>
    <property type="match status" value="1"/>
</dbReference>
<evidence type="ECO:0000313" key="9">
    <source>
        <dbReference type="EMBL" id="LAB67179.1"/>
    </source>
</evidence>